<dbReference type="InterPro" id="IPR027417">
    <property type="entry name" value="P-loop_NTPase"/>
</dbReference>
<dbReference type="Pfam" id="PF11898">
    <property type="entry name" value="DUF3418"/>
    <property type="match status" value="1"/>
</dbReference>
<dbReference type="FunFam" id="1.20.120.1080:FF:000005">
    <property type="entry name" value="ATP-dependent helicase HrpA"/>
    <property type="match status" value="1"/>
</dbReference>
<dbReference type="InterPro" id="IPR048333">
    <property type="entry name" value="HA2_WH"/>
</dbReference>
<dbReference type="GO" id="GO:0016787">
    <property type="term" value="F:hydrolase activity"/>
    <property type="evidence" value="ECO:0007669"/>
    <property type="project" value="UniProtKB-KW"/>
</dbReference>
<dbReference type="InterPro" id="IPR007502">
    <property type="entry name" value="Helicase-assoc_dom"/>
</dbReference>
<keyword evidence="4" id="KW-0067">ATP-binding</keyword>
<evidence type="ECO:0000313" key="6">
    <source>
        <dbReference type="EMBL" id="HFC46900.1"/>
    </source>
</evidence>
<organism evidence="6">
    <name type="scientific">Dissulfuribacter thermophilus</name>
    <dbReference type="NCBI Taxonomy" id="1156395"/>
    <lineage>
        <taxon>Bacteria</taxon>
        <taxon>Pseudomonadati</taxon>
        <taxon>Thermodesulfobacteriota</taxon>
        <taxon>Dissulfuribacteria</taxon>
        <taxon>Dissulfuribacterales</taxon>
        <taxon>Dissulfuribacteraceae</taxon>
        <taxon>Dissulfuribacter</taxon>
    </lineage>
</organism>
<evidence type="ECO:0000256" key="1">
    <source>
        <dbReference type="ARBA" id="ARBA00022741"/>
    </source>
</evidence>
<dbReference type="Pfam" id="PF07717">
    <property type="entry name" value="OB_NTP_bind"/>
    <property type="match status" value="1"/>
</dbReference>
<keyword evidence="1" id="KW-0547">Nucleotide-binding</keyword>
<dbReference type="PANTHER" id="PTHR18934:SF99">
    <property type="entry name" value="ATP-DEPENDENT RNA HELICASE DHX37-RELATED"/>
    <property type="match status" value="1"/>
</dbReference>
<feature type="non-terminal residue" evidence="6">
    <location>
        <position position="658"/>
    </location>
</feature>
<evidence type="ECO:0000256" key="3">
    <source>
        <dbReference type="ARBA" id="ARBA00022806"/>
    </source>
</evidence>
<dbReference type="AlphaFoldDB" id="A0A7V2WT33"/>
<dbReference type="Proteomes" id="UP000885797">
    <property type="component" value="Unassembled WGS sequence"/>
</dbReference>
<evidence type="ECO:0000256" key="2">
    <source>
        <dbReference type="ARBA" id="ARBA00022801"/>
    </source>
</evidence>
<comment type="caution">
    <text evidence="6">The sequence shown here is derived from an EMBL/GenBank/DDBJ whole genome shotgun (WGS) entry which is preliminary data.</text>
</comment>
<keyword evidence="2" id="KW-0378">Hydrolase</keyword>
<dbReference type="Gene3D" id="1.20.120.1080">
    <property type="match status" value="1"/>
</dbReference>
<dbReference type="Pfam" id="PF21010">
    <property type="entry name" value="HA2_C"/>
    <property type="match status" value="1"/>
</dbReference>
<proteinExistence type="predicted"/>
<protein>
    <submittedName>
        <fullName evidence="6">DUF3418 domain-containing protein</fullName>
    </submittedName>
</protein>
<dbReference type="SMART" id="SM00847">
    <property type="entry name" value="HA2"/>
    <property type="match status" value="1"/>
</dbReference>
<gene>
    <name evidence="6" type="ORF">ENJ63_03365</name>
</gene>
<accession>A0A7V2WT33</accession>
<dbReference type="GO" id="GO:0005524">
    <property type="term" value="F:ATP binding"/>
    <property type="evidence" value="ECO:0007669"/>
    <property type="project" value="UniProtKB-KW"/>
</dbReference>
<feature type="domain" description="Helicase-associated" evidence="5">
    <location>
        <begin position="58"/>
        <end position="149"/>
    </location>
</feature>
<dbReference type="InterPro" id="IPR011709">
    <property type="entry name" value="DEAD-box_helicase_OB_fold"/>
</dbReference>
<evidence type="ECO:0000256" key="4">
    <source>
        <dbReference type="ARBA" id="ARBA00022840"/>
    </source>
</evidence>
<dbReference type="InterPro" id="IPR024590">
    <property type="entry name" value="HrpA_C"/>
</dbReference>
<dbReference type="PANTHER" id="PTHR18934">
    <property type="entry name" value="ATP-DEPENDENT RNA HELICASE"/>
    <property type="match status" value="1"/>
</dbReference>
<reference evidence="6" key="1">
    <citation type="journal article" date="2020" name="mSystems">
        <title>Genome- and Community-Level Interaction Insights into Carbon Utilization and Element Cycling Functions of Hydrothermarchaeota in Hydrothermal Sediment.</title>
        <authorList>
            <person name="Zhou Z."/>
            <person name="Liu Y."/>
            <person name="Xu W."/>
            <person name="Pan J."/>
            <person name="Luo Z.H."/>
            <person name="Li M."/>
        </authorList>
    </citation>
    <scope>NUCLEOTIDE SEQUENCE [LARGE SCALE GENOMIC DNA]</scope>
    <source>
        <strain evidence="6">HyVt-503</strain>
    </source>
</reference>
<dbReference type="SUPFAM" id="SSF52540">
    <property type="entry name" value="P-loop containing nucleoside triphosphate hydrolases"/>
    <property type="match status" value="1"/>
</dbReference>
<evidence type="ECO:0000259" key="5">
    <source>
        <dbReference type="SMART" id="SM00847"/>
    </source>
</evidence>
<dbReference type="GO" id="GO:0004386">
    <property type="term" value="F:helicase activity"/>
    <property type="evidence" value="ECO:0007669"/>
    <property type="project" value="UniProtKB-KW"/>
</dbReference>
<dbReference type="GO" id="GO:0003723">
    <property type="term" value="F:RNA binding"/>
    <property type="evidence" value="ECO:0007669"/>
    <property type="project" value="TreeGrafter"/>
</dbReference>
<dbReference type="EMBL" id="DRND01000267">
    <property type="protein sequence ID" value="HFC46900.1"/>
    <property type="molecule type" value="Genomic_DNA"/>
</dbReference>
<name>A0A7V2WT33_9BACT</name>
<dbReference type="Pfam" id="PF04408">
    <property type="entry name" value="WHD_HA2"/>
    <property type="match status" value="1"/>
</dbReference>
<sequence>MAIRLYSEEEYNSWDEHTTPEIKRSNLDWVLLKMLAMGIREPSKFPFIDPPNQKAIRDGLETLKELGAIDDSGGITSLGRTMARLPLEPRISRMVIEGERLGVVREVLVIASALSLQDIWEANVSQRITQGPQGEFKIMDPDSDFITLLRFWGLYRKLLKTHTKKERQEVFQGIGLNHQRLEEWQDIYAELKAILVESGIDFKKGASTNRYEAIHKAILTGFLSNVAQKRLDGTYSGVKGRELHIFPGSSLAKKRPQWIVCAEVVRTTKTFARTCARIEPEWIEEVGQDFLKAHIENPHWEKGRGAVVAIQKLYLWGLLVNPDKRILFHKIDPGLSREIFIRDGLSQCELGQGFSFNQHNKRILEEIEELEAKLRTRQVVDDPERIVEFFHKGLSIIEEKCPYLAPINNERALKRALRQLGDDSPLRLSRDFLLKKTRASDAREFPGHLILGGHKIRLYYRYSPGRDEDGVTAVTPAKVVHNLSSTPFEWLVPGLLPQKLEYLLKALPKSIRRHLTPVKHSVERITKKALLTRDIPLRSWLSSVIKEEFGLEVPLYLWPKELELPNELRFRFEIVGKSRRVIARGRDLEKIKRELVAKGELSLNGPTSTSGAIHLPNWPTRKVHTLEDLKGILSQVGPKGKKIEGLRGWLTLIYKEKD</sequence>
<keyword evidence="3" id="KW-0347">Helicase</keyword>